<gene>
    <name evidence="1" type="ORF">NG799_27670</name>
</gene>
<comment type="caution">
    <text evidence="1">The sequence shown here is derived from an EMBL/GenBank/DDBJ whole genome shotgun (WGS) entry which is preliminary data.</text>
</comment>
<reference evidence="1 2" key="1">
    <citation type="journal article" date="2022" name="Front. Microbiol.">
        <title>High genomic differentiation and limited gene flow indicate recent cryptic speciation within the genus Laspinema (cyanobacteria).</title>
        <authorList>
            <person name="Stanojkovic A."/>
            <person name="Skoupy S."/>
            <person name="Skaloud P."/>
            <person name="Dvorak P."/>
        </authorList>
    </citation>
    <scope>NUCLEOTIDE SEQUENCE [LARGE SCALE GENOMIC DNA]</scope>
    <source>
        <strain evidence="1 2">D2a</strain>
    </source>
</reference>
<accession>A0ABT2MZX5</accession>
<name>A0ABT2MZX5_9CYAN</name>
<dbReference type="Proteomes" id="UP001525890">
    <property type="component" value="Unassembled WGS sequence"/>
</dbReference>
<dbReference type="EMBL" id="JAMXFF010000073">
    <property type="protein sequence ID" value="MCT7970097.1"/>
    <property type="molecule type" value="Genomic_DNA"/>
</dbReference>
<proteinExistence type="predicted"/>
<protein>
    <submittedName>
        <fullName evidence="1">Uncharacterized protein</fullName>
    </submittedName>
</protein>
<keyword evidence="2" id="KW-1185">Reference proteome</keyword>
<organism evidence="1 2">
    <name type="scientific">Laspinema palackyanum D2a</name>
    <dbReference type="NCBI Taxonomy" id="2953684"/>
    <lineage>
        <taxon>Bacteria</taxon>
        <taxon>Bacillati</taxon>
        <taxon>Cyanobacteriota</taxon>
        <taxon>Cyanophyceae</taxon>
        <taxon>Oscillatoriophycideae</taxon>
        <taxon>Oscillatoriales</taxon>
        <taxon>Laspinemataceae</taxon>
        <taxon>Laspinema</taxon>
        <taxon>Laspinema palackyanum</taxon>
    </lineage>
</organism>
<evidence type="ECO:0000313" key="2">
    <source>
        <dbReference type="Proteomes" id="UP001525890"/>
    </source>
</evidence>
<dbReference type="RefSeq" id="WP_368009527.1">
    <property type="nucleotide sequence ID" value="NZ_JAMXFF010000073.1"/>
</dbReference>
<evidence type="ECO:0000313" key="1">
    <source>
        <dbReference type="EMBL" id="MCT7970097.1"/>
    </source>
</evidence>
<sequence length="74" mass="8692">MTILIWMFLEREILQVYLRIGFDVLFQLTSDRRSMFACHDFEIELKSTSGFEAPLGFREDMYKCSDGFIAKGNI</sequence>